<accession>A0A218WFT0</accession>
<gene>
    <name evidence="1" type="ORF">CDL15_Pgr011337</name>
</gene>
<sequence>MLFFVKSIPWFTFCIKSVPALSFPSTSNGRANVARGEIVGHICHVGATSARPLDVDGKDNARIDLMQKVNHEVDLTKKSIG</sequence>
<reference evidence="2" key="1">
    <citation type="journal article" date="2017" name="Plant J.">
        <title>The pomegranate (Punica granatum L.) genome and the genomics of punicalagin biosynthesis.</title>
        <authorList>
            <person name="Qin G."/>
            <person name="Xu C."/>
            <person name="Ming R."/>
            <person name="Tang H."/>
            <person name="Guyot R."/>
            <person name="Kramer E.M."/>
            <person name="Hu Y."/>
            <person name="Yi X."/>
            <person name="Qi Y."/>
            <person name="Xu X."/>
            <person name="Gao Z."/>
            <person name="Pan H."/>
            <person name="Jian J."/>
            <person name="Tian Y."/>
            <person name="Yue Z."/>
            <person name="Xu Y."/>
        </authorList>
    </citation>
    <scope>NUCLEOTIDE SEQUENCE [LARGE SCALE GENOMIC DNA]</scope>
    <source>
        <strain evidence="2">cv. Dabenzi</strain>
    </source>
</reference>
<dbReference type="EMBL" id="MTKT01004486">
    <property type="protein sequence ID" value="OWM71210.1"/>
    <property type="molecule type" value="Genomic_DNA"/>
</dbReference>
<comment type="caution">
    <text evidence="1">The sequence shown here is derived from an EMBL/GenBank/DDBJ whole genome shotgun (WGS) entry which is preliminary data.</text>
</comment>
<evidence type="ECO:0000313" key="1">
    <source>
        <dbReference type="EMBL" id="OWM71210.1"/>
    </source>
</evidence>
<protein>
    <submittedName>
        <fullName evidence="1">Uncharacterized protein</fullName>
    </submittedName>
</protein>
<dbReference type="Proteomes" id="UP000197138">
    <property type="component" value="Unassembled WGS sequence"/>
</dbReference>
<evidence type="ECO:0000313" key="2">
    <source>
        <dbReference type="Proteomes" id="UP000197138"/>
    </source>
</evidence>
<proteinExistence type="predicted"/>
<dbReference type="AlphaFoldDB" id="A0A218WFT0"/>
<organism evidence="1 2">
    <name type="scientific">Punica granatum</name>
    <name type="common">Pomegranate</name>
    <dbReference type="NCBI Taxonomy" id="22663"/>
    <lineage>
        <taxon>Eukaryota</taxon>
        <taxon>Viridiplantae</taxon>
        <taxon>Streptophyta</taxon>
        <taxon>Embryophyta</taxon>
        <taxon>Tracheophyta</taxon>
        <taxon>Spermatophyta</taxon>
        <taxon>Magnoliopsida</taxon>
        <taxon>eudicotyledons</taxon>
        <taxon>Gunneridae</taxon>
        <taxon>Pentapetalae</taxon>
        <taxon>rosids</taxon>
        <taxon>malvids</taxon>
        <taxon>Myrtales</taxon>
        <taxon>Lythraceae</taxon>
        <taxon>Punica</taxon>
    </lineage>
</organism>
<name>A0A218WFT0_PUNGR</name>